<dbReference type="InterPro" id="IPR036097">
    <property type="entry name" value="HisK_dim/P_sf"/>
</dbReference>
<dbReference type="PROSITE" id="PS50113">
    <property type="entry name" value="PAC"/>
    <property type="match status" value="2"/>
</dbReference>
<dbReference type="Gene3D" id="3.30.450.20">
    <property type="entry name" value="PAS domain"/>
    <property type="match status" value="3"/>
</dbReference>
<dbReference type="InterPro" id="IPR000700">
    <property type="entry name" value="PAS-assoc_C"/>
</dbReference>
<dbReference type="InterPro" id="IPR005467">
    <property type="entry name" value="His_kinase_dom"/>
</dbReference>
<dbReference type="SMART" id="SM00086">
    <property type="entry name" value="PAC"/>
    <property type="match status" value="2"/>
</dbReference>
<dbReference type="SUPFAM" id="SSF47384">
    <property type="entry name" value="Homodimeric domain of signal transducing histidine kinase"/>
    <property type="match status" value="1"/>
</dbReference>
<dbReference type="CDD" id="cd00156">
    <property type="entry name" value="REC"/>
    <property type="match status" value="1"/>
</dbReference>
<dbReference type="InterPro" id="IPR001789">
    <property type="entry name" value="Sig_transdc_resp-reg_receiver"/>
</dbReference>
<dbReference type="InterPro" id="IPR036890">
    <property type="entry name" value="HATPase_C_sf"/>
</dbReference>
<dbReference type="Pfam" id="PF00072">
    <property type="entry name" value="Response_reg"/>
    <property type="match status" value="1"/>
</dbReference>
<keyword evidence="4" id="KW-0808">Transferase</keyword>
<feature type="domain" description="PAS" evidence="9">
    <location>
        <begin position="375"/>
        <end position="445"/>
    </location>
</feature>
<dbReference type="Proteomes" id="UP000199170">
    <property type="component" value="Unassembled WGS sequence"/>
</dbReference>
<evidence type="ECO:0000259" key="7">
    <source>
        <dbReference type="PROSITE" id="PS50109"/>
    </source>
</evidence>
<evidence type="ECO:0000256" key="4">
    <source>
        <dbReference type="ARBA" id="ARBA00022679"/>
    </source>
</evidence>
<dbReference type="EC" id="2.7.13.3" evidence="2"/>
<dbReference type="SUPFAM" id="SSF55874">
    <property type="entry name" value="ATPase domain of HSP90 chaperone/DNA topoisomerase II/histidine kinase"/>
    <property type="match status" value="1"/>
</dbReference>
<feature type="domain" description="PAS" evidence="9">
    <location>
        <begin position="134"/>
        <end position="187"/>
    </location>
</feature>
<dbReference type="SUPFAM" id="SSF52172">
    <property type="entry name" value="CheY-like"/>
    <property type="match status" value="1"/>
</dbReference>
<dbReference type="InterPro" id="IPR035965">
    <property type="entry name" value="PAS-like_dom_sf"/>
</dbReference>
<dbReference type="InterPro" id="IPR001610">
    <property type="entry name" value="PAC"/>
</dbReference>
<keyword evidence="12" id="KW-1185">Reference proteome</keyword>
<evidence type="ECO:0000259" key="10">
    <source>
        <dbReference type="PROSITE" id="PS50113"/>
    </source>
</evidence>
<dbReference type="SMART" id="SM00091">
    <property type="entry name" value="PAS"/>
    <property type="match status" value="3"/>
</dbReference>
<organism evidence="11 12">
    <name type="scientific">Halobellus clavatus</name>
    <dbReference type="NCBI Taxonomy" id="660517"/>
    <lineage>
        <taxon>Archaea</taxon>
        <taxon>Methanobacteriati</taxon>
        <taxon>Methanobacteriota</taxon>
        <taxon>Stenosarchaea group</taxon>
        <taxon>Halobacteria</taxon>
        <taxon>Halobacteriales</taxon>
        <taxon>Haloferacaceae</taxon>
        <taxon>Halobellus</taxon>
    </lineage>
</organism>
<keyword evidence="3 6" id="KW-0597">Phosphoprotein</keyword>
<dbReference type="SMART" id="SM00388">
    <property type="entry name" value="HisKA"/>
    <property type="match status" value="1"/>
</dbReference>
<name>A0A1H3KVM2_9EURY</name>
<dbReference type="SUPFAM" id="SSF55785">
    <property type="entry name" value="PYP-like sensor domain (PAS domain)"/>
    <property type="match status" value="3"/>
</dbReference>
<evidence type="ECO:0000256" key="3">
    <source>
        <dbReference type="ARBA" id="ARBA00022553"/>
    </source>
</evidence>
<protein>
    <recommendedName>
        <fullName evidence="2">histidine kinase</fullName>
        <ecNumber evidence="2">2.7.13.3</ecNumber>
    </recommendedName>
</protein>
<dbReference type="PANTHER" id="PTHR43304">
    <property type="entry name" value="PHYTOCHROME-LIKE PROTEIN CPH1"/>
    <property type="match status" value="1"/>
</dbReference>
<feature type="domain" description="PAC" evidence="10">
    <location>
        <begin position="449"/>
        <end position="500"/>
    </location>
</feature>
<gene>
    <name evidence="11" type="ORF">SAMN04487946_12316</name>
</gene>
<evidence type="ECO:0000256" key="5">
    <source>
        <dbReference type="ARBA" id="ARBA00022777"/>
    </source>
</evidence>
<dbReference type="AlphaFoldDB" id="A0A1H3KVM2"/>
<feature type="modified residue" description="4-aspartylphosphate" evidence="6">
    <location>
        <position position="58"/>
    </location>
</feature>
<dbReference type="Gene3D" id="3.40.50.2300">
    <property type="match status" value="1"/>
</dbReference>
<evidence type="ECO:0000313" key="11">
    <source>
        <dbReference type="EMBL" id="SDY56233.1"/>
    </source>
</evidence>
<dbReference type="Gene3D" id="3.30.565.10">
    <property type="entry name" value="Histidine kinase-like ATPase, C-terminal domain"/>
    <property type="match status" value="1"/>
</dbReference>
<comment type="catalytic activity">
    <reaction evidence="1">
        <text>ATP + protein L-histidine = ADP + protein N-phospho-L-histidine.</text>
        <dbReference type="EC" id="2.7.13.3"/>
    </reaction>
</comment>
<dbReference type="Pfam" id="PF00989">
    <property type="entry name" value="PAS"/>
    <property type="match status" value="3"/>
</dbReference>
<dbReference type="GO" id="GO:0006355">
    <property type="term" value="P:regulation of DNA-templated transcription"/>
    <property type="evidence" value="ECO:0007669"/>
    <property type="project" value="InterPro"/>
</dbReference>
<sequence>MADRPIRILHVDDQPDFTDLTATYLERKDDSFSIATAKSAGDGIELLRETDFDCIISDYDMPGKTGLDFLETVREDYPDLPFILFTGKGSEEVAGKAISAGATDYLQKDAGSDQYALLANRIRNYADNSHTKRQRDRQLEAMENAREPISILNDDGEFVYVNMAFAELYGYSENELLGEHWGLLYPDKDIQYVRERILPTVRAEGYWHGQTTGLRADESTFVEDQIISTTDRGDLVCTVRNATERDERERTLKRYETLIKALNDPVYALDSEGKFTFVNDAFVGLVGYERERILGGTPELIKDRSDVEIAEQNLASLLSSTGPENLVFEVEIQPKDSDPVYCEDHMSVLPYEGDEFDGSVGVLRDITERKEREADLQRYEAIIEASGDPVYSLDTDGRFTFVNEAGIEMVGYDEETLLGDHISIILDEADIERGKESIDSLLTSNETWDTFEMEVITRDGKRILCENHLGLIPESCEYNGTVGILRDITDRSERKRELERQNARLEEFTSVVSHDLRNPLSVAKGRLKMAQDECESDHLDHVESAHERMEALIGDLLTLAREGETVTDLEQVSLKTAAASCHAISETEGDLRITTNKVVRADRSRLQELLGNLFSNAIKHNDEDVTITVGDFDGGFFIGDNGVGISESKRDRVLEAGYSTSEDGTGFGLGIVKRIAKAHGWEVDVTESESGGARIEITGVEFV</sequence>
<evidence type="ECO:0000256" key="6">
    <source>
        <dbReference type="PROSITE-ProRule" id="PRU00169"/>
    </source>
</evidence>
<feature type="domain" description="PAS" evidence="9">
    <location>
        <begin position="251"/>
        <end position="321"/>
    </location>
</feature>
<feature type="domain" description="Histidine kinase" evidence="7">
    <location>
        <begin position="511"/>
        <end position="698"/>
    </location>
</feature>
<evidence type="ECO:0000259" key="8">
    <source>
        <dbReference type="PROSITE" id="PS50110"/>
    </source>
</evidence>
<dbReference type="STRING" id="660517.SAMN04487946_12316"/>
<dbReference type="PROSITE" id="PS50109">
    <property type="entry name" value="HIS_KIN"/>
    <property type="match status" value="1"/>
</dbReference>
<dbReference type="PANTHER" id="PTHR43304:SF1">
    <property type="entry name" value="PAC DOMAIN-CONTAINING PROTEIN"/>
    <property type="match status" value="1"/>
</dbReference>
<dbReference type="Pfam" id="PF02518">
    <property type="entry name" value="HATPase_c"/>
    <property type="match status" value="1"/>
</dbReference>
<dbReference type="RefSeq" id="WP_089769907.1">
    <property type="nucleotide sequence ID" value="NZ_FNPB01000023.1"/>
</dbReference>
<accession>A0A1H3KVM2</accession>
<evidence type="ECO:0000313" key="12">
    <source>
        <dbReference type="Proteomes" id="UP000199170"/>
    </source>
</evidence>
<dbReference type="SMART" id="SM00387">
    <property type="entry name" value="HATPase_c"/>
    <property type="match status" value="1"/>
</dbReference>
<dbReference type="Gene3D" id="1.10.287.130">
    <property type="match status" value="1"/>
</dbReference>
<reference evidence="12" key="1">
    <citation type="submission" date="2016-10" db="EMBL/GenBank/DDBJ databases">
        <authorList>
            <person name="Varghese N."/>
            <person name="Submissions S."/>
        </authorList>
    </citation>
    <scope>NUCLEOTIDE SEQUENCE [LARGE SCALE GENOMIC DNA]</scope>
    <source>
        <strain evidence="12">CGMCC 1.10118</strain>
    </source>
</reference>
<dbReference type="InterPro" id="IPR052162">
    <property type="entry name" value="Sensor_kinase/Photoreceptor"/>
</dbReference>
<evidence type="ECO:0000256" key="2">
    <source>
        <dbReference type="ARBA" id="ARBA00012438"/>
    </source>
</evidence>
<evidence type="ECO:0000256" key="1">
    <source>
        <dbReference type="ARBA" id="ARBA00000085"/>
    </source>
</evidence>
<dbReference type="CDD" id="cd00130">
    <property type="entry name" value="PAS"/>
    <property type="match status" value="3"/>
</dbReference>
<dbReference type="CDD" id="cd00082">
    <property type="entry name" value="HisKA"/>
    <property type="match status" value="1"/>
</dbReference>
<dbReference type="InterPro" id="IPR011006">
    <property type="entry name" value="CheY-like_superfamily"/>
</dbReference>
<dbReference type="NCBIfam" id="TIGR00229">
    <property type="entry name" value="sensory_box"/>
    <property type="match status" value="3"/>
</dbReference>
<proteinExistence type="predicted"/>
<dbReference type="InterPro" id="IPR003594">
    <property type="entry name" value="HATPase_dom"/>
</dbReference>
<dbReference type="EMBL" id="FNPB01000023">
    <property type="protein sequence ID" value="SDY56233.1"/>
    <property type="molecule type" value="Genomic_DNA"/>
</dbReference>
<keyword evidence="5" id="KW-0418">Kinase</keyword>
<dbReference type="InterPro" id="IPR003661">
    <property type="entry name" value="HisK_dim/P_dom"/>
</dbReference>
<dbReference type="GO" id="GO:0000155">
    <property type="term" value="F:phosphorelay sensor kinase activity"/>
    <property type="evidence" value="ECO:0007669"/>
    <property type="project" value="InterPro"/>
</dbReference>
<dbReference type="SMART" id="SM00448">
    <property type="entry name" value="REC"/>
    <property type="match status" value="1"/>
</dbReference>
<dbReference type="PROSITE" id="PS50112">
    <property type="entry name" value="PAS"/>
    <property type="match status" value="3"/>
</dbReference>
<evidence type="ECO:0000259" key="9">
    <source>
        <dbReference type="PROSITE" id="PS50112"/>
    </source>
</evidence>
<dbReference type="InterPro" id="IPR013767">
    <property type="entry name" value="PAS_fold"/>
</dbReference>
<dbReference type="PROSITE" id="PS50110">
    <property type="entry name" value="RESPONSE_REGULATORY"/>
    <property type="match status" value="1"/>
</dbReference>
<feature type="domain" description="Response regulatory" evidence="8">
    <location>
        <begin position="7"/>
        <end position="123"/>
    </location>
</feature>
<dbReference type="InterPro" id="IPR000014">
    <property type="entry name" value="PAS"/>
</dbReference>
<dbReference type="OrthoDB" id="8127at2157"/>
<dbReference type="Pfam" id="PF00512">
    <property type="entry name" value="HisKA"/>
    <property type="match status" value="1"/>
</dbReference>
<feature type="domain" description="PAC" evidence="10">
    <location>
        <begin position="326"/>
        <end position="378"/>
    </location>
</feature>